<evidence type="ECO:0000313" key="3">
    <source>
        <dbReference type="Proteomes" id="UP000178873"/>
    </source>
</evidence>
<feature type="region of interest" description="Disordered" evidence="1">
    <location>
        <begin position="357"/>
        <end position="385"/>
    </location>
</feature>
<evidence type="ECO:0000313" key="2">
    <source>
        <dbReference type="EMBL" id="OHA18801.1"/>
    </source>
</evidence>
<dbReference type="STRING" id="1802301.A2664_04830"/>
<dbReference type="AlphaFoldDB" id="A0A1G2M6X2"/>
<comment type="caution">
    <text evidence="2">The sequence shown here is derived from an EMBL/GenBank/DDBJ whole genome shotgun (WGS) entry which is preliminary data.</text>
</comment>
<evidence type="ECO:0000256" key="1">
    <source>
        <dbReference type="SAM" id="MobiDB-lite"/>
    </source>
</evidence>
<dbReference type="Proteomes" id="UP000178873">
    <property type="component" value="Unassembled WGS sequence"/>
</dbReference>
<dbReference type="EMBL" id="MHRF01000001">
    <property type="protein sequence ID" value="OHA18801.1"/>
    <property type="molecule type" value="Genomic_DNA"/>
</dbReference>
<gene>
    <name evidence="2" type="ORF">A2664_04830</name>
</gene>
<sequence length="413" mass="44767">MNATLIKIGARTLLILGVFALAVSAALVQGVDSGTTFATSGIDLKIDSEATYNGVARPSGTWALKNLVPAVDKFFNFDDIKPGDYGENTISMHVKKSDAWLCVDFKNLQSADNGQNEPEALADGNGNADGELAAGMEFFSWVDDGDNIFEIGERPLFGTTTQSAIQVLNNKTYSIGDINHGSSCRVNQDRYIGVYWCAGDLNVNLETAAITCDGSALGNAAQTDSMSVDVSIRAVPSGSNPSFNCKTGNDSGCSLGYWKNHTSNWKGYTKNTLFSAIFENAFPGKTLLQVLNLGGGGLNALGRQTVAALLNAAHTNVDYPYTTSQVISMFNAVYPAGSYETLKNDFEEKNTAYCPLSKDDNHHEKDYDRNQYGHNDKDYKDKDEDKGGYWGNINVPKKKGFSSFGNFFSFGRR</sequence>
<name>A0A1G2M6X2_9BACT</name>
<reference evidence="2 3" key="1">
    <citation type="journal article" date="2016" name="Nat. Commun.">
        <title>Thousands of microbial genomes shed light on interconnected biogeochemical processes in an aquifer system.</title>
        <authorList>
            <person name="Anantharaman K."/>
            <person name="Brown C.T."/>
            <person name="Hug L.A."/>
            <person name="Sharon I."/>
            <person name="Castelle C.J."/>
            <person name="Probst A.J."/>
            <person name="Thomas B.C."/>
            <person name="Singh A."/>
            <person name="Wilkins M.J."/>
            <person name="Karaoz U."/>
            <person name="Brodie E.L."/>
            <person name="Williams K.H."/>
            <person name="Hubbard S.S."/>
            <person name="Banfield J.F."/>
        </authorList>
    </citation>
    <scope>NUCLEOTIDE SEQUENCE [LARGE SCALE GENOMIC DNA]</scope>
</reference>
<proteinExistence type="predicted"/>
<protein>
    <submittedName>
        <fullName evidence="2">Uncharacterized protein</fullName>
    </submittedName>
</protein>
<accession>A0A1G2M6X2</accession>
<organism evidence="2 3">
    <name type="scientific">Candidatus Taylorbacteria bacterium RIFCSPHIGHO2_01_FULL_46_22b</name>
    <dbReference type="NCBI Taxonomy" id="1802301"/>
    <lineage>
        <taxon>Bacteria</taxon>
        <taxon>Candidatus Tayloriibacteriota</taxon>
    </lineage>
</organism>